<dbReference type="GO" id="GO:0032259">
    <property type="term" value="P:methylation"/>
    <property type="evidence" value="ECO:0007669"/>
    <property type="project" value="UniProtKB-KW"/>
</dbReference>
<dbReference type="PANTHER" id="PTHR43757">
    <property type="entry name" value="AMINOMETHYLTRANSFERASE"/>
    <property type="match status" value="1"/>
</dbReference>
<dbReference type="SUPFAM" id="SSF101790">
    <property type="entry name" value="Aminomethyltransferase beta-barrel domain"/>
    <property type="match status" value="1"/>
</dbReference>
<keyword evidence="3 8" id="KW-0032">Aminotransferase</keyword>
<dbReference type="Gene3D" id="4.10.1250.10">
    <property type="entry name" value="Aminomethyltransferase fragment"/>
    <property type="match status" value="1"/>
</dbReference>
<keyword evidence="8" id="KW-0809">Transit peptide</keyword>
<gene>
    <name evidence="11" type="ORF">AWRI3580_g710</name>
</gene>
<keyword evidence="12" id="KW-1185">Reference proteome</keyword>
<evidence type="ECO:0000256" key="3">
    <source>
        <dbReference type="ARBA" id="ARBA00022576"/>
    </source>
</evidence>
<dbReference type="PANTHER" id="PTHR43757:SF2">
    <property type="entry name" value="AMINOMETHYLTRANSFERASE, MITOCHONDRIAL"/>
    <property type="match status" value="1"/>
</dbReference>
<accession>A0A1E5RXF3</accession>
<evidence type="ECO:0000256" key="5">
    <source>
        <dbReference type="ARBA" id="ARBA00031395"/>
    </source>
</evidence>
<dbReference type="InterPro" id="IPR013977">
    <property type="entry name" value="GcvT_C"/>
</dbReference>
<dbReference type="InterPro" id="IPR006222">
    <property type="entry name" value="GCVT_N"/>
</dbReference>
<dbReference type="Proteomes" id="UP000095358">
    <property type="component" value="Unassembled WGS sequence"/>
</dbReference>
<dbReference type="GO" id="GO:0004047">
    <property type="term" value="F:aminomethyltransferase activity"/>
    <property type="evidence" value="ECO:0007669"/>
    <property type="project" value="UniProtKB-EC"/>
</dbReference>
<keyword evidence="11" id="KW-0489">Methyltransferase</keyword>
<dbReference type="EMBL" id="LPNN01000002">
    <property type="protein sequence ID" value="OEJ91680.1"/>
    <property type="molecule type" value="Genomic_DNA"/>
</dbReference>
<comment type="subunit">
    <text evidence="8">The glycine cleavage system is composed of four proteins: P, T, L and H.</text>
</comment>
<proteinExistence type="inferred from homology"/>
<evidence type="ECO:0000256" key="6">
    <source>
        <dbReference type="ARBA" id="ARBA00047665"/>
    </source>
</evidence>
<comment type="similarity">
    <text evidence="1 8">Belongs to the GcvT family.</text>
</comment>
<feature type="domain" description="Aminomethyltransferase C-terminal" evidence="10">
    <location>
        <begin position="312"/>
        <end position="392"/>
    </location>
</feature>
<dbReference type="STRING" id="29833.A0A1E5RXF3"/>
<evidence type="ECO:0000256" key="8">
    <source>
        <dbReference type="RuleBase" id="RU003981"/>
    </source>
</evidence>
<comment type="catalytic activity">
    <reaction evidence="6 8">
        <text>N(6)-[(R)-S(8)-aminomethyldihydrolipoyl]-L-lysyl-[protein] + (6S)-5,6,7,8-tetrahydrofolate = N(6)-[(R)-dihydrolipoyl]-L-lysyl-[protein] + (6R)-5,10-methylene-5,6,7,8-tetrahydrofolate + NH4(+)</text>
        <dbReference type="Rhea" id="RHEA:16945"/>
        <dbReference type="Rhea" id="RHEA-COMP:10475"/>
        <dbReference type="Rhea" id="RHEA-COMP:10492"/>
        <dbReference type="ChEBI" id="CHEBI:15636"/>
        <dbReference type="ChEBI" id="CHEBI:28938"/>
        <dbReference type="ChEBI" id="CHEBI:57453"/>
        <dbReference type="ChEBI" id="CHEBI:83100"/>
        <dbReference type="ChEBI" id="CHEBI:83143"/>
        <dbReference type="EC" id="2.1.2.10"/>
    </reaction>
</comment>
<dbReference type="InterPro" id="IPR028896">
    <property type="entry name" value="GcvT/YgfZ/DmdA"/>
</dbReference>
<dbReference type="Gene3D" id="3.30.70.1400">
    <property type="entry name" value="Aminomethyltransferase beta-barrel domains"/>
    <property type="match status" value="1"/>
</dbReference>
<feature type="domain" description="GCVT N-terminal" evidence="9">
    <location>
        <begin position="20"/>
        <end position="282"/>
    </location>
</feature>
<keyword evidence="4 8" id="KW-0808">Transferase</keyword>
<dbReference type="GO" id="GO:0005960">
    <property type="term" value="C:glycine cleavage complex"/>
    <property type="evidence" value="ECO:0007669"/>
    <property type="project" value="InterPro"/>
</dbReference>
<name>A0A1E5RXF3_HANUV</name>
<dbReference type="Pfam" id="PF01571">
    <property type="entry name" value="GCV_T"/>
    <property type="match status" value="1"/>
</dbReference>
<evidence type="ECO:0000256" key="2">
    <source>
        <dbReference type="ARBA" id="ARBA00012616"/>
    </source>
</evidence>
<comment type="caution">
    <text evidence="11">The sequence shown here is derived from an EMBL/GenBank/DDBJ whole genome shotgun (WGS) entry which is preliminary data.</text>
</comment>
<protein>
    <recommendedName>
        <fullName evidence="2 8">Aminomethyltransferase</fullName>
        <ecNumber evidence="2 8">2.1.2.10</ecNumber>
    </recommendedName>
    <alternativeName>
        <fullName evidence="5 8">Glycine cleavage system T protein</fullName>
    </alternativeName>
</protein>
<dbReference type="GO" id="GO:0008483">
    <property type="term" value="F:transaminase activity"/>
    <property type="evidence" value="ECO:0007669"/>
    <property type="project" value="UniProtKB-KW"/>
</dbReference>
<reference evidence="12" key="1">
    <citation type="journal article" date="2016" name="Genome Announc.">
        <title>Genome sequences of three species of Hanseniaspora isolated from spontaneous wine fermentations.</title>
        <authorList>
            <person name="Sternes P.R."/>
            <person name="Lee D."/>
            <person name="Kutyna D.R."/>
            <person name="Borneman A.R."/>
        </authorList>
    </citation>
    <scope>NUCLEOTIDE SEQUENCE [LARGE SCALE GENOMIC DNA]</scope>
    <source>
        <strain evidence="12">AWRI3580</strain>
    </source>
</reference>
<dbReference type="InterPro" id="IPR029043">
    <property type="entry name" value="GcvT/YgfZ_C"/>
</dbReference>
<dbReference type="NCBIfam" id="TIGR00528">
    <property type="entry name" value="gcvT"/>
    <property type="match status" value="1"/>
</dbReference>
<dbReference type="VEuPathDB" id="FungiDB:AWRI3580_g710"/>
<evidence type="ECO:0000259" key="9">
    <source>
        <dbReference type="Pfam" id="PF01571"/>
    </source>
</evidence>
<dbReference type="InterPro" id="IPR006223">
    <property type="entry name" value="GcvT"/>
</dbReference>
<dbReference type="GO" id="GO:0008168">
    <property type="term" value="F:methyltransferase activity"/>
    <property type="evidence" value="ECO:0007669"/>
    <property type="project" value="UniProtKB-KW"/>
</dbReference>
<dbReference type="NCBIfam" id="NF001567">
    <property type="entry name" value="PRK00389.1"/>
    <property type="match status" value="1"/>
</dbReference>
<evidence type="ECO:0000256" key="7">
    <source>
        <dbReference type="PIRSR" id="PIRSR006487-1"/>
    </source>
</evidence>
<comment type="function">
    <text evidence="8">The glycine cleavage system catalyzes the degradation of glycine.</text>
</comment>
<dbReference type="GO" id="GO:0006546">
    <property type="term" value="P:glycine catabolic process"/>
    <property type="evidence" value="ECO:0007669"/>
    <property type="project" value="InterPro"/>
</dbReference>
<organism evidence="11 12">
    <name type="scientific">Hanseniaspora uvarum</name>
    <name type="common">Yeast</name>
    <name type="synonym">Kloeckera apiculata</name>
    <dbReference type="NCBI Taxonomy" id="29833"/>
    <lineage>
        <taxon>Eukaryota</taxon>
        <taxon>Fungi</taxon>
        <taxon>Dikarya</taxon>
        <taxon>Ascomycota</taxon>
        <taxon>Saccharomycotina</taxon>
        <taxon>Saccharomycetes</taxon>
        <taxon>Saccharomycodales</taxon>
        <taxon>Saccharomycodaceae</taxon>
        <taxon>Hanseniaspora</taxon>
    </lineage>
</organism>
<dbReference type="AlphaFoldDB" id="A0A1E5RXF3"/>
<dbReference type="OrthoDB" id="10263536at2759"/>
<dbReference type="InterPro" id="IPR027266">
    <property type="entry name" value="TrmE/GcvT-like"/>
</dbReference>
<dbReference type="GO" id="GO:0005739">
    <property type="term" value="C:mitochondrion"/>
    <property type="evidence" value="ECO:0007669"/>
    <property type="project" value="UniProtKB-SubCell"/>
</dbReference>
<evidence type="ECO:0000256" key="1">
    <source>
        <dbReference type="ARBA" id="ARBA00008609"/>
    </source>
</evidence>
<dbReference type="EC" id="2.1.2.10" evidence="2 8"/>
<evidence type="ECO:0000259" key="10">
    <source>
        <dbReference type="Pfam" id="PF08669"/>
    </source>
</evidence>
<evidence type="ECO:0000313" key="12">
    <source>
        <dbReference type="Proteomes" id="UP000095358"/>
    </source>
</evidence>
<dbReference type="Pfam" id="PF08669">
    <property type="entry name" value="GCV_T_C"/>
    <property type="match status" value="1"/>
</dbReference>
<dbReference type="Gene3D" id="2.40.30.110">
    <property type="entry name" value="Aminomethyltransferase beta-barrel domains"/>
    <property type="match status" value="1"/>
</dbReference>
<dbReference type="SUPFAM" id="SSF103025">
    <property type="entry name" value="Folate-binding domain"/>
    <property type="match status" value="1"/>
</dbReference>
<evidence type="ECO:0000256" key="4">
    <source>
        <dbReference type="ARBA" id="ARBA00022679"/>
    </source>
</evidence>
<dbReference type="PIRSF" id="PIRSF006487">
    <property type="entry name" value="GcvT"/>
    <property type="match status" value="1"/>
</dbReference>
<dbReference type="Gene3D" id="3.30.1360.120">
    <property type="entry name" value="Probable tRNA modification gtpase trme, domain 1"/>
    <property type="match status" value="1"/>
</dbReference>
<feature type="binding site" evidence="7">
    <location>
        <position position="220"/>
    </location>
    <ligand>
        <name>substrate</name>
    </ligand>
</feature>
<dbReference type="FunFam" id="3.30.70.1400:FF:000001">
    <property type="entry name" value="Aminomethyltransferase"/>
    <property type="match status" value="1"/>
</dbReference>
<comment type="subcellular location">
    <subcellularLocation>
        <location evidence="8">Mitochondrion</location>
    </subcellularLocation>
</comment>
<evidence type="ECO:0000313" key="11">
    <source>
        <dbReference type="EMBL" id="OEJ91680.1"/>
    </source>
</evidence>
<sequence>MYSISKVSTRLNSTLKKTALYDLHVSLGATMVPFAGYSMPVIYKGQTQVESHNWTRTKCGIFDVSHMLQSTIKGKDSINFLNKITPTDFSSLKNNHNSLTVLLNKDGGIVDDSIITKENDNNNFYVVTNAGCIEQDTKFLRAELSENFKDKDVKWELLENKSLFAMQGPNSHTVLSRYVENEILNNLYFGQRIKNVKCNNIDGLTLDIARSGYTGEDGFEISIDTDKYESFVKELLTNEECRMIGLAARDSLRLEAGMCLYGHELNETITPVEASLTWLVSKSRRTGELANFNGKDKILNQIVTKSHTKLRTGFKFIKKGPPAREHTPIFSDEAGTQQVGEVTSGSPSPSLNNINIGQAYLNKPYNKAGTKLFVGVGKKNKMFPIEVSKLPFIAASYYKN</sequence>
<keyword evidence="8" id="KW-0496">Mitochondrion</keyword>